<evidence type="ECO:0000313" key="11">
    <source>
        <dbReference type="EMBL" id="PVV01338.1"/>
    </source>
</evidence>
<dbReference type="GO" id="GO:0019265">
    <property type="term" value="P:glycine biosynthetic process, by transamination of glyoxylate"/>
    <property type="evidence" value="ECO:0007669"/>
    <property type="project" value="TreeGrafter"/>
</dbReference>
<dbReference type="InterPro" id="IPR000192">
    <property type="entry name" value="Aminotrans_V_dom"/>
</dbReference>
<dbReference type="EC" id="2.6.1.44" evidence="3"/>
<sequence>MPLLRARAIFRSISPSYISRAFPTLAKPSNSLPVYHRLSSYSIHHFSSLSNLHQQQNMDSITELCMIPGPVEVEASVLKAMSTKATSHMDPRFIASLSELIKNLKVVFGSTSAQPFVIAGSGTLGWDQVAANILEQGDKALVLSNGYFGDGFGDCLKAYGADVTVLNAKIGDSFKLDQVEAELKSKNYKIVTVSHVDTSSGVVADVEGVCNIVKRVSPDTRVVVDSVCAAAAERLYMDKWGVDVVIAASQKALGCPPGVSIVIASQRVIDALNQRTSSIPAYYVSWKRWLPVMQSYEAKKGAYFATPCVQTMMALDVSVRHIVEQGMEEVFSKHEKVSAQFTEAIKRVGLRPVPLDDSLRSNAMSAVWLPEGISYPDLAAKMFSHGIVISGGIFKGYATQYFRIGHMGISATNQSLHNVDATVQALFGSLLELGYKHTSPSQTKSIDKNNLRVRIISNDSESQTAISGLGRRVGQLDVGQTENAEYEGTKPDQSPHPTATRLVLFSSGSKGTETSPPRYAGGSPPEDVSYLK</sequence>
<dbReference type="PROSITE" id="PS00595">
    <property type="entry name" value="AA_TRANSFER_CLASS_5"/>
    <property type="match status" value="1"/>
</dbReference>
<evidence type="ECO:0000256" key="8">
    <source>
        <dbReference type="RuleBase" id="RU004504"/>
    </source>
</evidence>
<keyword evidence="6" id="KW-0663">Pyridoxal phosphate</keyword>
<protein>
    <recommendedName>
        <fullName evidence="3">alanine--glyoxylate transaminase</fullName>
        <ecNumber evidence="3">2.6.1.44</ecNumber>
    </recommendedName>
</protein>
<name>A0A2T9Z9S5_9FUNG</name>
<comment type="similarity">
    <text evidence="2 7">Belongs to the class-V pyridoxal-phosphate-dependent aminotransferase family.</text>
</comment>
<keyword evidence="4" id="KW-0032">Aminotransferase</keyword>
<evidence type="ECO:0000256" key="1">
    <source>
        <dbReference type="ARBA" id="ARBA00001933"/>
    </source>
</evidence>
<evidence type="ECO:0000256" key="3">
    <source>
        <dbReference type="ARBA" id="ARBA00013049"/>
    </source>
</evidence>
<dbReference type="EMBL" id="MBFS01001171">
    <property type="protein sequence ID" value="PVV01338.1"/>
    <property type="molecule type" value="Genomic_DNA"/>
</dbReference>
<gene>
    <name evidence="11" type="ORF">BB560_004247</name>
</gene>
<proteinExistence type="inferred from homology"/>
<evidence type="ECO:0000259" key="10">
    <source>
        <dbReference type="Pfam" id="PF00266"/>
    </source>
</evidence>
<dbReference type="GO" id="GO:0008453">
    <property type="term" value="F:alanine-glyoxylate transaminase activity"/>
    <property type="evidence" value="ECO:0007669"/>
    <property type="project" value="UniProtKB-EC"/>
</dbReference>
<dbReference type="PANTHER" id="PTHR21152">
    <property type="entry name" value="AMINOTRANSFERASE CLASS V"/>
    <property type="match status" value="1"/>
</dbReference>
<keyword evidence="5" id="KW-0808">Transferase</keyword>
<dbReference type="Gene3D" id="3.40.640.10">
    <property type="entry name" value="Type I PLP-dependent aspartate aminotransferase-like (Major domain)"/>
    <property type="match status" value="1"/>
</dbReference>
<dbReference type="Gene3D" id="3.90.1150.10">
    <property type="entry name" value="Aspartate Aminotransferase, domain 1"/>
    <property type="match status" value="1"/>
</dbReference>
<evidence type="ECO:0000256" key="6">
    <source>
        <dbReference type="ARBA" id="ARBA00022898"/>
    </source>
</evidence>
<comment type="cofactor">
    <cofactor evidence="1 8">
        <name>pyridoxal 5'-phosphate</name>
        <dbReference type="ChEBI" id="CHEBI:597326"/>
    </cofactor>
</comment>
<evidence type="ECO:0000256" key="9">
    <source>
        <dbReference type="SAM" id="MobiDB-lite"/>
    </source>
</evidence>
<dbReference type="SUPFAM" id="SSF53383">
    <property type="entry name" value="PLP-dependent transferases"/>
    <property type="match status" value="1"/>
</dbReference>
<dbReference type="InterPro" id="IPR015422">
    <property type="entry name" value="PyrdxlP-dep_Trfase_small"/>
</dbReference>
<accession>A0A2T9Z9S5</accession>
<evidence type="ECO:0000256" key="5">
    <source>
        <dbReference type="ARBA" id="ARBA00022679"/>
    </source>
</evidence>
<dbReference type="InterPro" id="IPR015424">
    <property type="entry name" value="PyrdxlP-dep_Trfase"/>
</dbReference>
<dbReference type="Pfam" id="PF00266">
    <property type="entry name" value="Aminotran_5"/>
    <property type="match status" value="1"/>
</dbReference>
<dbReference type="STRING" id="133381.A0A2T9Z9S5"/>
<comment type="caution">
    <text evidence="11">The sequence shown here is derived from an EMBL/GenBank/DDBJ whole genome shotgun (WGS) entry which is preliminary data.</text>
</comment>
<dbReference type="InterPro" id="IPR020578">
    <property type="entry name" value="Aminotrans_V_PyrdxlP_BS"/>
</dbReference>
<dbReference type="GO" id="GO:0005777">
    <property type="term" value="C:peroxisome"/>
    <property type="evidence" value="ECO:0007669"/>
    <property type="project" value="TreeGrafter"/>
</dbReference>
<keyword evidence="12" id="KW-1185">Reference proteome</keyword>
<dbReference type="FunFam" id="3.90.1150.10:FF:000049">
    <property type="entry name" value="Alanine-glyoxylate aminotransferase 1"/>
    <property type="match status" value="1"/>
</dbReference>
<feature type="region of interest" description="Disordered" evidence="9">
    <location>
        <begin position="483"/>
        <end position="532"/>
    </location>
</feature>
<dbReference type="GO" id="GO:0004760">
    <property type="term" value="F:L-serine-pyruvate transaminase activity"/>
    <property type="evidence" value="ECO:0007669"/>
    <property type="project" value="TreeGrafter"/>
</dbReference>
<dbReference type="PANTHER" id="PTHR21152:SF24">
    <property type="entry name" value="ALANINE--GLYOXYLATE AMINOTRANSFERASE 1"/>
    <property type="match status" value="1"/>
</dbReference>
<dbReference type="InterPro" id="IPR015421">
    <property type="entry name" value="PyrdxlP-dep_Trfase_major"/>
</dbReference>
<evidence type="ECO:0000256" key="7">
    <source>
        <dbReference type="RuleBase" id="RU004075"/>
    </source>
</evidence>
<evidence type="ECO:0000256" key="4">
    <source>
        <dbReference type="ARBA" id="ARBA00022576"/>
    </source>
</evidence>
<feature type="non-terminal residue" evidence="11">
    <location>
        <position position="532"/>
    </location>
</feature>
<dbReference type="OrthoDB" id="7403325at2759"/>
<evidence type="ECO:0000313" key="12">
    <source>
        <dbReference type="Proteomes" id="UP000245609"/>
    </source>
</evidence>
<feature type="domain" description="Aminotransferase class V" evidence="10">
    <location>
        <begin position="81"/>
        <end position="392"/>
    </location>
</feature>
<dbReference type="AlphaFoldDB" id="A0A2T9Z9S5"/>
<dbReference type="Proteomes" id="UP000245609">
    <property type="component" value="Unassembled WGS sequence"/>
</dbReference>
<dbReference type="FunFam" id="3.40.640.10:FF:000027">
    <property type="entry name" value="Serine--pyruvate aminotransferase, mitochondrial"/>
    <property type="match status" value="1"/>
</dbReference>
<evidence type="ECO:0000256" key="2">
    <source>
        <dbReference type="ARBA" id="ARBA00009236"/>
    </source>
</evidence>
<organism evidence="11 12">
    <name type="scientific">Smittium megazygosporum</name>
    <dbReference type="NCBI Taxonomy" id="133381"/>
    <lineage>
        <taxon>Eukaryota</taxon>
        <taxon>Fungi</taxon>
        <taxon>Fungi incertae sedis</taxon>
        <taxon>Zoopagomycota</taxon>
        <taxon>Kickxellomycotina</taxon>
        <taxon>Harpellomycetes</taxon>
        <taxon>Harpellales</taxon>
        <taxon>Legeriomycetaceae</taxon>
        <taxon>Smittium</taxon>
    </lineage>
</organism>
<feature type="compositionally biased region" description="Polar residues" evidence="9">
    <location>
        <begin position="506"/>
        <end position="515"/>
    </location>
</feature>
<reference evidence="11 12" key="1">
    <citation type="journal article" date="2018" name="MBio">
        <title>Comparative Genomics Reveals the Core Gene Toolbox for the Fungus-Insect Symbiosis.</title>
        <authorList>
            <person name="Wang Y."/>
            <person name="Stata M."/>
            <person name="Wang W."/>
            <person name="Stajich J.E."/>
            <person name="White M.M."/>
            <person name="Moncalvo J.M."/>
        </authorList>
    </citation>
    <scope>NUCLEOTIDE SEQUENCE [LARGE SCALE GENOMIC DNA]</scope>
    <source>
        <strain evidence="11 12">SC-DP-2</strain>
    </source>
</reference>